<feature type="transmembrane region" description="Helical" evidence="1">
    <location>
        <begin position="77"/>
        <end position="96"/>
    </location>
</feature>
<feature type="transmembrane region" description="Helical" evidence="1">
    <location>
        <begin position="116"/>
        <end position="138"/>
    </location>
</feature>
<comment type="caution">
    <text evidence="3">The sequence shown here is derived from an EMBL/GenBank/DDBJ whole genome shotgun (WGS) entry which is preliminary data.</text>
</comment>
<evidence type="ECO:0000256" key="2">
    <source>
        <dbReference type="SAM" id="SignalP"/>
    </source>
</evidence>
<keyword evidence="1" id="KW-1133">Transmembrane helix</keyword>
<feature type="signal peptide" evidence="2">
    <location>
        <begin position="1"/>
        <end position="21"/>
    </location>
</feature>
<protein>
    <submittedName>
        <fullName evidence="3">Glycosylphosphatidylinositol anchor attachment 1 protein</fullName>
    </submittedName>
</protein>
<evidence type="ECO:0000256" key="1">
    <source>
        <dbReference type="SAM" id="Phobius"/>
    </source>
</evidence>
<keyword evidence="4" id="KW-1185">Reference proteome</keyword>
<feature type="transmembrane region" description="Helical" evidence="1">
    <location>
        <begin position="159"/>
        <end position="182"/>
    </location>
</feature>
<accession>A0AAN8WSQ5</accession>
<keyword evidence="1" id="KW-0472">Membrane</keyword>
<evidence type="ECO:0000313" key="3">
    <source>
        <dbReference type="EMBL" id="KAK7067683.1"/>
    </source>
</evidence>
<dbReference type="GO" id="GO:0016255">
    <property type="term" value="P:attachment of GPI anchor to protein"/>
    <property type="evidence" value="ECO:0007669"/>
    <property type="project" value="TreeGrafter"/>
</dbReference>
<reference evidence="3 4" key="1">
    <citation type="submission" date="2023-11" db="EMBL/GenBank/DDBJ databases">
        <title>Halocaridina rubra genome assembly.</title>
        <authorList>
            <person name="Smith C."/>
        </authorList>
    </citation>
    <scope>NUCLEOTIDE SEQUENCE [LARGE SCALE GENOMIC DNA]</scope>
    <source>
        <strain evidence="3">EP-1</strain>
        <tissue evidence="3">Whole</tissue>
    </source>
</reference>
<name>A0AAN8WSQ5_HALRR</name>
<keyword evidence="2" id="KW-0732">Signal</keyword>
<gene>
    <name evidence="3" type="primary">GPAA1_1</name>
    <name evidence="3" type="ORF">SK128_015254</name>
</gene>
<dbReference type="PANTHER" id="PTHR13304">
    <property type="entry name" value="GLYCOSYLPHOSPHATIDYLINOSITOL ANCHOR ATTACHMENT 1 PROTEIN"/>
    <property type="match status" value="1"/>
</dbReference>
<feature type="transmembrane region" description="Helical" evidence="1">
    <location>
        <begin position="36"/>
        <end position="56"/>
    </location>
</feature>
<dbReference type="GO" id="GO:0042765">
    <property type="term" value="C:GPI-anchor transamidase complex"/>
    <property type="evidence" value="ECO:0007669"/>
    <property type="project" value="InterPro"/>
</dbReference>
<dbReference type="Proteomes" id="UP001381693">
    <property type="component" value="Unassembled WGS sequence"/>
</dbReference>
<dbReference type="EMBL" id="JAXCGZ010017849">
    <property type="protein sequence ID" value="KAK7067683.1"/>
    <property type="molecule type" value="Genomic_DNA"/>
</dbReference>
<dbReference type="PANTHER" id="PTHR13304:SF0">
    <property type="entry name" value="GLYCOSYLPHOSPHATIDYLINOSITOL ANCHOR ATTACHMENT 1 PROTEIN"/>
    <property type="match status" value="1"/>
</dbReference>
<dbReference type="Pfam" id="PF04114">
    <property type="entry name" value="Gaa1"/>
    <property type="match status" value="1"/>
</dbReference>
<keyword evidence="1" id="KW-0812">Transmembrane</keyword>
<dbReference type="InterPro" id="IPR007246">
    <property type="entry name" value="Gaa1"/>
</dbReference>
<evidence type="ECO:0000313" key="4">
    <source>
        <dbReference type="Proteomes" id="UP001381693"/>
    </source>
</evidence>
<dbReference type="AlphaFoldDB" id="A0AAN8WSQ5"/>
<organism evidence="3 4">
    <name type="scientific">Halocaridina rubra</name>
    <name type="common">Hawaiian red shrimp</name>
    <dbReference type="NCBI Taxonomy" id="373956"/>
    <lineage>
        <taxon>Eukaryota</taxon>
        <taxon>Metazoa</taxon>
        <taxon>Ecdysozoa</taxon>
        <taxon>Arthropoda</taxon>
        <taxon>Crustacea</taxon>
        <taxon>Multicrustacea</taxon>
        <taxon>Malacostraca</taxon>
        <taxon>Eumalacostraca</taxon>
        <taxon>Eucarida</taxon>
        <taxon>Decapoda</taxon>
        <taxon>Pleocyemata</taxon>
        <taxon>Caridea</taxon>
        <taxon>Atyoidea</taxon>
        <taxon>Atyidae</taxon>
        <taxon>Halocaridina</taxon>
    </lineage>
</organism>
<feature type="chain" id="PRO_5042904528" evidence="2">
    <location>
        <begin position="22"/>
        <end position="240"/>
    </location>
</feature>
<feature type="transmembrane region" description="Helical" evidence="1">
    <location>
        <begin position="212"/>
        <end position="232"/>
    </location>
</feature>
<sequence length="240" mass="26683">MITGGILVKALALWYSTSCAAKEDEPEEKPKKKVDYGLLGCFPVIVAVHVLCALLGSSPEAISQIGTRVGLIPEDSIFLGTAAFCMSILVLPRYFSQTGLKKQSWELVKIFALLELGVLLFASAVYNFSLALIITVAYTPLALMASPSPRRSKKIFKAILLLLIHPLVLLFLCVTLDTYASFSDLPVNKLLWKSYLATKRALTYSIVDSMIYSNWVFDVATHCLLPVWLLFWQINLYPDQ</sequence>
<proteinExistence type="predicted"/>